<dbReference type="InterPro" id="IPR034242">
    <property type="entry name" value="MauL"/>
</dbReference>
<keyword evidence="2" id="KW-1185">Reference proteome</keyword>
<dbReference type="SUPFAM" id="SSF49503">
    <property type="entry name" value="Cupredoxins"/>
    <property type="match status" value="1"/>
</dbReference>
<dbReference type="EMBL" id="CP061081">
    <property type="protein sequence ID" value="QNT06561.1"/>
    <property type="molecule type" value="Genomic_DNA"/>
</dbReference>
<organism evidence="1 2">
    <name type="scientific">Marinomonas arctica</name>
    <dbReference type="NCBI Taxonomy" id="383750"/>
    <lineage>
        <taxon>Bacteria</taxon>
        <taxon>Pseudomonadati</taxon>
        <taxon>Pseudomonadota</taxon>
        <taxon>Gammaproteobacteria</taxon>
        <taxon>Oceanospirillales</taxon>
        <taxon>Oceanospirillaceae</taxon>
        <taxon>Marinomonas</taxon>
    </lineage>
</organism>
<reference evidence="1 2" key="1">
    <citation type="submission" date="2020-09" db="EMBL/GenBank/DDBJ databases">
        <title>Complete genome sequence of an Arctic sea ice bacterium Marinomonas arctica BSI20414.</title>
        <authorList>
            <person name="Liao L."/>
            <person name="Chen B."/>
        </authorList>
    </citation>
    <scope>NUCLEOTIDE SEQUENCE [LARGE SCALE GENOMIC DNA]</scope>
    <source>
        <strain evidence="1 2">BSI20414</strain>
    </source>
</reference>
<evidence type="ECO:0000313" key="1">
    <source>
        <dbReference type="EMBL" id="QNT06561.1"/>
    </source>
</evidence>
<dbReference type="RefSeq" id="WP_111608352.1">
    <property type="nucleotide sequence ID" value="NZ_BMLJ01000017.1"/>
</dbReference>
<name>A0A7H1J7U5_9GAMM</name>
<dbReference type="Proteomes" id="UP000516370">
    <property type="component" value="Chromosome"/>
</dbReference>
<accession>A0A7H1J7U5</accession>
<dbReference type="CDD" id="cd04221">
    <property type="entry name" value="MauL"/>
    <property type="match status" value="1"/>
</dbReference>
<gene>
    <name evidence="1" type="ORF">IBG28_02575</name>
</gene>
<dbReference type="KEGG" id="mard:IBG28_02575"/>
<protein>
    <submittedName>
        <fullName evidence="1">Methylamine utilization protein</fullName>
    </submittedName>
</protein>
<dbReference type="AlphaFoldDB" id="A0A7H1J7U5"/>
<dbReference type="InterPro" id="IPR008972">
    <property type="entry name" value="Cupredoxin"/>
</dbReference>
<sequence>MNLKGVFLCFWVALGGLWLPYAGAHTVSVTLTSPDGTPLDHSAVFFEPLSFKAKAVSKDLPAVVIAQKRQMFLPAITVLQTGTRVEFPNLDTVRHHVYSFSEAKTFDIKLYLGQAPSSELFDRSGVVALGCNIHDTMIAWVVVVDTPYFALTDKSGSVTVDLPTGDYQLKVWDRRQIDFPNGGQRITVTKNQTFAVSTEVLDFDPYTDVTGESVDHMQTPY</sequence>
<proteinExistence type="predicted"/>
<dbReference type="Gene3D" id="2.60.40.420">
    <property type="entry name" value="Cupredoxins - blue copper proteins"/>
    <property type="match status" value="1"/>
</dbReference>
<evidence type="ECO:0000313" key="2">
    <source>
        <dbReference type="Proteomes" id="UP000516370"/>
    </source>
</evidence>
<dbReference type="OrthoDB" id="9772097at2"/>